<dbReference type="Proteomes" id="UP001055153">
    <property type="component" value="Unassembled WGS sequence"/>
</dbReference>
<reference evidence="1" key="2">
    <citation type="submission" date="2021-08" db="EMBL/GenBank/DDBJ databases">
        <authorList>
            <person name="Tani A."/>
            <person name="Ola A."/>
            <person name="Ogura Y."/>
            <person name="Katsura K."/>
            <person name="Hayashi T."/>
        </authorList>
    </citation>
    <scope>NUCLEOTIDE SEQUENCE</scope>
    <source>
        <strain evidence="1">DSM 17168</strain>
    </source>
</reference>
<dbReference type="EMBL" id="BPQQ01000002">
    <property type="protein sequence ID" value="GJD98258.1"/>
    <property type="molecule type" value="Genomic_DNA"/>
</dbReference>
<evidence type="ECO:0000313" key="1">
    <source>
        <dbReference type="EMBL" id="GJD98258.1"/>
    </source>
</evidence>
<accession>A0ABQ4S539</accession>
<dbReference type="SUPFAM" id="SSF56801">
    <property type="entry name" value="Acetyl-CoA synthetase-like"/>
    <property type="match status" value="1"/>
</dbReference>
<evidence type="ECO:0000313" key="2">
    <source>
        <dbReference type="Proteomes" id="UP001055153"/>
    </source>
</evidence>
<dbReference type="Gene3D" id="3.40.50.12780">
    <property type="entry name" value="N-terminal domain of ligase-like"/>
    <property type="match status" value="1"/>
</dbReference>
<organism evidence="1 2">
    <name type="scientific">Methylobacterium isbiliense</name>
    <dbReference type="NCBI Taxonomy" id="315478"/>
    <lineage>
        <taxon>Bacteria</taxon>
        <taxon>Pseudomonadati</taxon>
        <taxon>Pseudomonadota</taxon>
        <taxon>Alphaproteobacteria</taxon>
        <taxon>Hyphomicrobiales</taxon>
        <taxon>Methylobacteriaceae</taxon>
        <taxon>Methylobacterium</taxon>
    </lineage>
</organism>
<name>A0ABQ4S539_9HYPH</name>
<sequence>MNALDVARGAYARLPLDTRLQLGRVLRHVPSGLKYGGTYRVWRERIRRAAADPAYAAAEQDAALVALLTRARAASPAYRARLAPILGHGPLEADAVRAAWHRIPILTGAETVSLGRALCTVEPERLDECVTGGSSGRPVRFYLDRGRSPVEYAFVHEAWARAGFTPGETRAVFRGVDIAGPSHMHEEPALGELRCSVFHLSDPVMAGYLAAIRRRGIAFLHGYPSALSIFAAYVLRAHGPLAQIRGVLPASERIPAPFRSTIERAFPEATLAPFYGLSEKVAFATEVPGSPDIYAFSPLYGLAELVDAEGIPVTEPGRRGRLVATGLLFPGMPLIRYETGDEAELVEAATRANGRQLRIRHILPRHGQDYLVGRSGILVPLSGMLQVDEEILGIGEFQFVQMEPGRVILRIVPRGGSVPDFTGYLLRANRKAAGELEVTLEIVDHIPTTVRGKRKFIDQRLTLARDAERLTEEAWDREPA</sequence>
<dbReference type="InterPro" id="IPR053158">
    <property type="entry name" value="CapK_Type1_Caps_Biosynth"/>
</dbReference>
<evidence type="ECO:0008006" key="3">
    <source>
        <dbReference type="Google" id="ProtNLM"/>
    </source>
</evidence>
<protein>
    <recommendedName>
        <fullName evidence="3">Phenylacetate--CoA ligase</fullName>
    </recommendedName>
</protein>
<dbReference type="PANTHER" id="PTHR36932">
    <property type="entry name" value="CAPSULAR POLYSACCHARIDE BIOSYNTHESIS PROTEIN"/>
    <property type="match status" value="1"/>
</dbReference>
<proteinExistence type="predicted"/>
<reference evidence="1" key="1">
    <citation type="journal article" date="2021" name="Front. Microbiol.">
        <title>Comprehensive Comparative Genomics and Phenotyping of Methylobacterium Species.</title>
        <authorList>
            <person name="Alessa O."/>
            <person name="Ogura Y."/>
            <person name="Fujitani Y."/>
            <person name="Takami H."/>
            <person name="Hayashi T."/>
            <person name="Sahin N."/>
            <person name="Tani A."/>
        </authorList>
    </citation>
    <scope>NUCLEOTIDE SEQUENCE</scope>
    <source>
        <strain evidence="1">DSM 17168</strain>
    </source>
</reference>
<comment type="caution">
    <text evidence="1">The sequence shown here is derived from an EMBL/GenBank/DDBJ whole genome shotgun (WGS) entry which is preliminary data.</text>
</comment>
<gene>
    <name evidence="1" type="ORF">GMJLKIPL_0165</name>
</gene>
<dbReference type="PANTHER" id="PTHR36932:SF1">
    <property type="entry name" value="CAPSULAR POLYSACCHARIDE BIOSYNTHESIS PROTEIN"/>
    <property type="match status" value="1"/>
</dbReference>
<dbReference type="RefSeq" id="WP_238233215.1">
    <property type="nucleotide sequence ID" value="NZ_BPQQ01000002.1"/>
</dbReference>
<keyword evidence="2" id="KW-1185">Reference proteome</keyword>
<dbReference type="InterPro" id="IPR042099">
    <property type="entry name" value="ANL_N_sf"/>
</dbReference>